<dbReference type="SUPFAM" id="SSF56935">
    <property type="entry name" value="Porins"/>
    <property type="match status" value="1"/>
</dbReference>
<proteinExistence type="inferred from homology"/>
<comment type="similarity">
    <text evidence="2">Belongs to the TonB-dependent receptor family.</text>
</comment>
<reference evidence="6 7" key="1">
    <citation type="submission" date="2022-03" db="EMBL/GenBank/DDBJ databases">
        <title>Hymenobactersp. isolated from the air.</title>
        <authorList>
            <person name="Won M."/>
            <person name="Kwon S.-W."/>
        </authorList>
    </citation>
    <scope>NUCLEOTIDE SEQUENCE [LARGE SCALE GENOMIC DNA]</scope>
    <source>
        <strain evidence="6 7">KACC 21982</strain>
    </source>
</reference>
<dbReference type="Pfam" id="PF07715">
    <property type="entry name" value="Plug"/>
    <property type="match status" value="1"/>
</dbReference>
<feature type="signal peptide" evidence="4">
    <location>
        <begin position="1"/>
        <end position="23"/>
    </location>
</feature>
<organism evidence="6 7">
    <name type="scientific">Hymenobacter tibetensis</name>
    <dbReference type="NCBI Taxonomy" id="497967"/>
    <lineage>
        <taxon>Bacteria</taxon>
        <taxon>Pseudomonadati</taxon>
        <taxon>Bacteroidota</taxon>
        <taxon>Cytophagia</taxon>
        <taxon>Cytophagales</taxon>
        <taxon>Hymenobacteraceae</taxon>
        <taxon>Hymenobacter</taxon>
    </lineage>
</organism>
<feature type="chain" id="PRO_5045974980" evidence="4">
    <location>
        <begin position="24"/>
        <end position="326"/>
    </location>
</feature>
<evidence type="ECO:0000313" key="6">
    <source>
        <dbReference type="EMBL" id="UOG73133.1"/>
    </source>
</evidence>
<accession>A0ABY4CZN4</accession>
<dbReference type="Gene3D" id="2.170.130.10">
    <property type="entry name" value="TonB-dependent receptor, plug domain"/>
    <property type="match status" value="1"/>
</dbReference>
<dbReference type="InterPro" id="IPR012910">
    <property type="entry name" value="Plug_dom"/>
</dbReference>
<dbReference type="PANTHER" id="PTHR30069">
    <property type="entry name" value="TONB-DEPENDENT OUTER MEMBRANE RECEPTOR"/>
    <property type="match status" value="1"/>
</dbReference>
<evidence type="ECO:0000256" key="3">
    <source>
        <dbReference type="SAM" id="MobiDB-lite"/>
    </source>
</evidence>
<feature type="domain" description="TonB-dependent receptor plug" evidence="5">
    <location>
        <begin position="60"/>
        <end position="166"/>
    </location>
</feature>
<keyword evidence="2" id="KW-1134">Transmembrane beta strand</keyword>
<feature type="region of interest" description="Disordered" evidence="3">
    <location>
        <begin position="246"/>
        <end position="274"/>
    </location>
</feature>
<dbReference type="Proteomes" id="UP000831113">
    <property type="component" value="Chromosome"/>
</dbReference>
<dbReference type="InterPro" id="IPR039426">
    <property type="entry name" value="TonB-dep_rcpt-like"/>
</dbReference>
<keyword evidence="2" id="KW-0998">Cell outer membrane</keyword>
<gene>
    <name evidence="6" type="ORF">MTX78_13465</name>
</gene>
<comment type="subcellular location">
    <subcellularLocation>
        <location evidence="2">Cell outer membrane</location>
        <topology evidence="2">Multi-pass membrane protein</topology>
    </subcellularLocation>
</comment>
<keyword evidence="7" id="KW-1185">Reference proteome</keyword>
<evidence type="ECO:0000256" key="4">
    <source>
        <dbReference type="SAM" id="SignalP"/>
    </source>
</evidence>
<evidence type="ECO:0000313" key="7">
    <source>
        <dbReference type="Proteomes" id="UP000831113"/>
    </source>
</evidence>
<keyword evidence="2" id="KW-0813">Transport</keyword>
<dbReference type="EMBL" id="CP094669">
    <property type="protein sequence ID" value="UOG73133.1"/>
    <property type="molecule type" value="Genomic_DNA"/>
</dbReference>
<keyword evidence="2" id="KW-0812">Transmembrane</keyword>
<evidence type="ECO:0000256" key="2">
    <source>
        <dbReference type="PROSITE-ProRule" id="PRU01360"/>
    </source>
</evidence>
<dbReference type="RefSeq" id="WP_243795032.1">
    <property type="nucleotide sequence ID" value="NZ_CP094669.1"/>
</dbReference>
<evidence type="ECO:0000256" key="1">
    <source>
        <dbReference type="ARBA" id="ARBA00022729"/>
    </source>
</evidence>
<keyword evidence="6" id="KW-0675">Receptor</keyword>
<keyword evidence="2" id="KW-0472">Membrane</keyword>
<evidence type="ECO:0000259" key="5">
    <source>
        <dbReference type="Pfam" id="PF07715"/>
    </source>
</evidence>
<protein>
    <submittedName>
        <fullName evidence="6">TonB-dependent receptor plug domain-containing protein</fullName>
    </submittedName>
</protein>
<name>A0ABY4CZN4_9BACT</name>
<keyword evidence="1 4" id="KW-0732">Signal</keyword>
<dbReference type="PANTHER" id="PTHR30069:SF29">
    <property type="entry name" value="HEMOGLOBIN AND HEMOGLOBIN-HAPTOGLOBIN-BINDING PROTEIN 1-RELATED"/>
    <property type="match status" value="1"/>
</dbReference>
<dbReference type="PROSITE" id="PS52016">
    <property type="entry name" value="TONB_DEPENDENT_REC_3"/>
    <property type="match status" value="1"/>
</dbReference>
<dbReference type="InterPro" id="IPR037066">
    <property type="entry name" value="Plug_dom_sf"/>
</dbReference>
<sequence>MSTATLRCTAWHVLGLLLLPVLAHSQQIAQPTAPLDTARHNVALQEVVVAASKVQESFLQSPVTVEKLNARTLRLTPAPSFFDAIEHLKGVQVITPSLSFKVINARGFTNTTNVRFAQLVDGIDNQAPHIGGPIGNVLGPSDLDISTVEIVPGTAAALYGLNAINGLANFSTRNPFRSEGLSVQQKTGVNHLKDPNSGASLFSETSVRYAKVLTPKLAFKVNGTYLRGSDWIANNQAELNPNGNATTNLLGSENPAQDPVNSYGNESSNRSSLTLGGKSYVVARRPMPPPAPPPMPAGCNPAPPSFRNSCWHWPPSTIGTKGLLCA</sequence>